<dbReference type="RefSeq" id="WP_012544138.1">
    <property type="nucleotide sequence ID" value="NC_011295.1"/>
</dbReference>
<reference evidence="10 11" key="2">
    <citation type="journal article" date="2014" name="Genome Announc.">
        <title>Complete Genome Sequence of Coprothermobacter proteolyticus DSM 5265.</title>
        <authorList>
            <person name="Alexiev A."/>
            <person name="Coil D.A."/>
            <person name="Badger J.H."/>
            <person name="Enticknap J."/>
            <person name="Ward N."/>
            <person name="Robb F.T."/>
            <person name="Eisen J.A."/>
        </authorList>
    </citation>
    <scope>NUCLEOTIDE SEQUENCE [LARGE SCALE GENOMIC DNA]</scope>
    <source>
        <strain evidence="11">ATCC 35245 / DSM 5265 / OCM 4 / BT</strain>
    </source>
</reference>
<dbReference type="Proteomes" id="UP000001732">
    <property type="component" value="Chromosome"/>
</dbReference>
<dbReference type="GO" id="GO:0009236">
    <property type="term" value="P:cobalamin biosynthetic process"/>
    <property type="evidence" value="ECO:0007669"/>
    <property type="project" value="InterPro"/>
</dbReference>
<evidence type="ECO:0000256" key="1">
    <source>
        <dbReference type="ARBA" id="ARBA00005121"/>
    </source>
</evidence>
<evidence type="ECO:0000256" key="5">
    <source>
        <dbReference type="ARBA" id="ARBA00031529"/>
    </source>
</evidence>
<sequence length="176" mass="19067">MGLEQGLTHVYTGNGKGKTSAALGLALRAAGRGLRVLLVHFMKGPSFSYGEDVSLSKVAGVTQVRFGTDHFVDPKNPDVTDKEAAQVALAFLKFQLSSGFYDVVIADELNVAVAFGLVSEDEVVELIKSKPPKVELVITGRYATENIKSMADYVTVFEEVKHPFQQGINAREGIDY</sequence>
<comment type="similarity">
    <text evidence="2">Belongs to the Cob(I)alamin adenosyltransferase family.</text>
</comment>
<dbReference type="InterPro" id="IPR003724">
    <property type="entry name" value="CblAdoTrfase_CobA"/>
</dbReference>
<evidence type="ECO:0000256" key="3">
    <source>
        <dbReference type="ARBA" id="ARBA00012454"/>
    </source>
</evidence>
<dbReference type="Pfam" id="PF02572">
    <property type="entry name" value="CobA_CobO_BtuR"/>
    <property type="match status" value="1"/>
</dbReference>
<comment type="function">
    <text evidence="4">Required for both de novo synthesis of the corrin ring for the assimilation of exogenous corrinoids. Participates in the adenosylation of a variety of incomplete and complete corrinoids.</text>
</comment>
<evidence type="ECO:0000256" key="2">
    <source>
        <dbReference type="ARBA" id="ARBA00007487"/>
    </source>
</evidence>
<keyword evidence="11" id="KW-1185">Reference proteome</keyword>
<evidence type="ECO:0000256" key="7">
    <source>
        <dbReference type="ARBA" id="ARBA00033354"/>
    </source>
</evidence>
<dbReference type="SUPFAM" id="SSF52540">
    <property type="entry name" value="P-loop containing nucleoside triphosphate hydrolases"/>
    <property type="match status" value="1"/>
</dbReference>
<evidence type="ECO:0000256" key="8">
    <source>
        <dbReference type="ARBA" id="ARBA00048555"/>
    </source>
</evidence>
<evidence type="ECO:0000256" key="9">
    <source>
        <dbReference type="ARBA" id="ARBA00048692"/>
    </source>
</evidence>
<comment type="catalytic activity">
    <reaction evidence="9">
        <text>2 cob(II)alamin + reduced [electron-transfer flavoprotein] + 2 ATP = 2 adenosylcob(III)alamin + 2 triphosphate + oxidized [electron-transfer flavoprotein] + 3 H(+)</text>
        <dbReference type="Rhea" id="RHEA:28671"/>
        <dbReference type="Rhea" id="RHEA-COMP:10685"/>
        <dbReference type="Rhea" id="RHEA-COMP:10686"/>
        <dbReference type="ChEBI" id="CHEBI:15378"/>
        <dbReference type="ChEBI" id="CHEBI:16304"/>
        <dbReference type="ChEBI" id="CHEBI:18036"/>
        <dbReference type="ChEBI" id="CHEBI:18408"/>
        <dbReference type="ChEBI" id="CHEBI:30616"/>
        <dbReference type="ChEBI" id="CHEBI:57692"/>
        <dbReference type="ChEBI" id="CHEBI:58307"/>
        <dbReference type="EC" id="2.5.1.17"/>
    </reaction>
</comment>
<dbReference type="EMBL" id="CP001145">
    <property type="protein sequence ID" value="ACI17486.1"/>
    <property type="molecule type" value="Genomic_DNA"/>
</dbReference>
<evidence type="ECO:0000256" key="6">
    <source>
        <dbReference type="ARBA" id="ARBA00033334"/>
    </source>
</evidence>
<evidence type="ECO:0000313" key="10">
    <source>
        <dbReference type="EMBL" id="ACI17486.1"/>
    </source>
</evidence>
<dbReference type="HOGENOM" id="CLU_088595_2_0_9"/>
<dbReference type="PIRSF" id="PIRSF015617">
    <property type="entry name" value="Adensltrnsf_CobA"/>
    <property type="match status" value="1"/>
</dbReference>
<dbReference type="GO" id="GO:0005524">
    <property type="term" value="F:ATP binding"/>
    <property type="evidence" value="ECO:0007669"/>
    <property type="project" value="InterPro"/>
</dbReference>
<comment type="catalytic activity">
    <reaction evidence="8">
        <text>2 cob(II)yrinate a,c diamide + reduced [electron-transfer flavoprotein] + 2 ATP = 2 adenosylcob(III)yrinate a,c-diamide + 2 triphosphate + oxidized [electron-transfer flavoprotein] + 3 H(+)</text>
        <dbReference type="Rhea" id="RHEA:11528"/>
        <dbReference type="Rhea" id="RHEA-COMP:10685"/>
        <dbReference type="Rhea" id="RHEA-COMP:10686"/>
        <dbReference type="ChEBI" id="CHEBI:15378"/>
        <dbReference type="ChEBI" id="CHEBI:18036"/>
        <dbReference type="ChEBI" id="CHEBI:30616"/>
        <dbReference type="ChEBI" id="CHEBI:57692"/>
        <dbReference type="ChEBI" id="CHEBI:58307"/>
        <dbReference type="ChEBI" id="CHEBI:58503"/>
        <dbReference type="ChEBI" id="CHEBI:58537"/>
        <dbReference type="EC" id="2.5.1.17"/>
    </reaction>
</comment>
<name>B5Y9A9_COPPD</name>
<keyword evidence="10" id="KW-0808">Transferase</keyword>
<organism evidence="10 11">
    <name type="scientific">Coprothermobacter proteolyticus (strain ATCC 35245 / DSM 5265 / OCM 4 / BT)</name>
    <dbReference type="NCBI Taxonomy" id="309798"/>
    <lineage>
        <taxon>Bacteria</taxon>
        <taxon>Pseudomonadati</taxon>
        <taxon>Coprothermobacterota</taxon>
        <taxon>Coprothermobacteria</taxon>
        <taxon>Coprothermobacterales</taxon>
        <taxon>Coprothermobacteraceae</taxon>
        <taxon>Coprothermobacter</taxon>
    </lineage>
</organism>
<dbReference type="Gene3D" id="3.40.50.300">
    <property type="entry name" value="P-loop containing nucleotide triphosphate hydrolases"/>
    <property type="match status" value="1"/>
</dbReference>
<evidence type="ECO:0000256" key="4">
    <source>
        <dbReference type="ARBA" id="ARBA00024929"/>
    </source>
</evidence>
<dbReference type="STRING" id="309798.COPRO5265_1038"/>
<protein>
    <recommendedName>
        <fullName evidence="3">corrinoid adenosyltransferase</fullName>
        <ecNumber evidence="3">2.5.1.17</ecNumber>
    </recommendedName>
    <alternativeName>
        <fullName evidence="5">Cob(II)alamin adenosyltransferase</fullName>
    </alternativeName>
    <alternativeName>
        <fullName evidence="7">Cob(II)yrinic acid a,c-diamide adenosyltransferase</fullName>
    </alternativeName>
    <alternativeName>
        <fullName evidence="6">Cobinamide/cobalamin adenosyltransferase</fullName>
    </alternativeName>
</protein>
<dbReference type="PANTHER" id="PTHR46638:SF1">
    <property type="entry name" value="CORRINOID ADENOSYLTRANSFERASE"/>
    <property type="match status" value="1"/>
</dbReference>
<dbReference type="GO" id="GO:0008817">
    <property type="term" value="F:corrinoid adenosyltransferase activity"/>
    <property type="evidence" value="ECO:0007669"/>
    <property type="project" value="UniProtKB-EC"/>
</dbReference>
<reference evidence="11" key="1">
    <citation type="submission" date="2008-08" db="EMBL/GenBank/DDBJ databases">
        <title>The complete genome sequence of Coprothermobacter proteolyticus strain ATCC 5245 / DSM 5265 / BT.</title>
        <authorList>
            <person name="Dodson R.J."/>
            <person name="Durkin A.S."/>
            <person name="Wu M."/>
            <person name="Eisen J."/>
            <person name="Sutton G."/>
        </authorList>
    </citation>
    <scope>NUCLEOTIDE SEQUENCE [LARGE SCALE GENOMIC DNA]</scope>
    <source>
        <strain evidence="11">ATCC 35245 / DSM 5265 / OCM 4 / BT</strain>
    </source>
</reference>
<proteinExistence type="inferred from homology"/>
<dbReference type="AlphaFoldDB" id="B5Y9A9"/>
<accession>B5Y9A9</accession>
<comment type="pathway">
    <text evidence="1">Cofactor biosynthesis; adenosylcobalamin biosynthesis; adenosylcobalamin from cob(II)yrinate a,c-diamide: step 2/7.</text>
</comment>
<dbReference type="OrthoDB" id="9810309at2"/>
<dbReference type="PANTHER" id="PTHR46638">
    <property type="entry name" value="CORRINOID ADENOSYLTRANSFERASE"/>
    <property type="match status" value="1"/>
</dbReference>
<dbReference type="EC" id="2.5.1.17" evidence="3"/>
<dbReference type="eggNOG" id="COG2109">
    <property type="taxonomic scope" value="Bacteria"/>
</dbReference>
<dbReference type="InterPro" id="IPR027417">
    <property type="entry name" value="P-loop_NTPase"/>
</dbReference>
<dbReference type="KEGG" id="cpo:COPRO5265_1038"/>
<evidence type="ECO:0000313" key="11">
    <source>
        <dbReference type="Proteomes" id="UP000001732"/>
    </source>
</evidence>
<gene>
    <name evidence="10" type="ordered locus">COPRO5265_1038</name>
</gene>